<reference evidence="1" key="1">
    <citation type="submission" date="2018-02" db="EMBL/GenBank/DDBJ databases">
        <title>Rhizophora mucronata_Transcriptome.</title>
        <authorList>
            <person name="Meera S.P."/>
            <person name="Sreeshan A."/>
            <person name="Augustine A."/>
        </authorList>
    </citation>
    <scope>NUCLEOTIDE SEQUENCE</scope>
    <source>
        <tissue evidence="1">Leaf</tissue>
    </source>
</reference>
<dbReference type="AlphaFoldDB" id="A0A2P2P839"/>
<protein>
    <submittedName>
        <fullName evidence="1">Uncharacterized protein</fullName>
    </submittedName>
</protein>
<evidence type="ECO:0000313" key="1">
    <source>
        <dbReference type="EMBL" id="MBX50916.1"/>
    </source>
</evidence>
<name>A0A2P2P839_RHIMU</name>
<accession>A0A2P2P839</accession>
<organism evidence="1">
    <name type="scientific">Rhizophora mucronata</name>
    <name type="common">Asiatic mangrove</name>
    <dbReference type="NCBI Taxonomy" id="61149"/>
    <lineage>
        <taxon>Eukaryota</taxon>
        <taxon>Viridiplantae</taxon>
        <taxon>Streptophyta</taxon>
        <taxon>Embryophyta</taxon>
        <taxon>Tracheophyta</taxon>
        <taxon>Spermatophyta</taxon>
        <taxon>Magnoliopsida</taxon>
        <taxon>eudicotyledons</taxon>
        <taxon>Gunneridae</taxon>
        <taxon>Pentapetalae</taxon>
        <taxon>rosids</taxon>
        <taxon>fabids</taxon>
        <taxon>Malpighiales</taxon>
        <taxon>Rhizophoraceae</taxon>
        <taxon>Rhizophora</taxon>
    </lineage>
</organism>
<proteinExistence type="predicted"/>
<sequence>MQTKNYKRNTSTNLKWKKNMLAKF</sequence>
<dbReference type="EMBL" id="GGEC01070432">
    <property type="protein sequence ID" value="MBX50916.1"/>
    <property type="molecule type" value="Transcribed_RNA"/>
</dbReference>